<accession>A0A2K3KVR3</accession>
<protein>
    <submittedName>
        <fullName evidence="1">Uncharacterized protein</fullName>
    </submittedName>
</protein>
<dbReference type="AlphaFoldDB" id="A0A2K3KVR3"/>
<dbReference type="EMBL" id="ASHM01112907">
    <property type="protein sequence ID" value="PNX70367.1"/>
    <property type="molecule type" value="Genomic_DNA"/>
</dbReference>
<organism evidence="1 2">
    <name type="scientific">Trifolium pratense</name>
    <name type="common">Red clover</name>
    <dbReference type="NCBI Taxonomy" id="57577"/>
    <lineage>
        <taxon>Eukaryota</taxon>
        <taxon>Viridiplantae</taxon>
        <taxon>Streptophyta</taxon>
        <taxon>Embryophyta</taxon>
        <taxon>Tracheophyta</taxon>
        <taxon>Spermatophyta</taxon>
        <taxon>Magnoliopsida</taxon>
        <taxon>eudicotyledons</taxon>
        <taxon>Gunneridae</taxon>
        <taxon>Pentapetalae</taxon>
        <taxon>rosids</taxon>
        <taxon>fabids</taxon>
        <taxon>Fabales</taxon>
        <taxon>Fabaceae</taxon>
        <taxon>Papilionoideae</taxon>
        <taxon>50 kb inversion clade</taxon>
        <taxon>NPAAA clade</taxon>
        <taxon>Hologalegina</taxon>
        <taxon>IRL clade</taxon>
        <taxon>Trifolieae</taxon>
        <taxon>Trifolium</taxon>
    </lineage>
</organism>
<reference evidence="1 2" key="1">
    <citation type="journal article" date="2014" name="Am. J. Bot.">
        <title>Genome assembly and annotation for red clover (Trifolium pratense; Fabaceae).</title>
        <authorList>
            <person name="Istvanek J."/>
            <person name="Jaros M."/>
            <person name="Krenek A."/>
            <person name="Repkova J."/>
        </authorList>
    </citation>
    <scope>NUCLEOTIDE SEQUENCE [LARGE SCALE GENOMIC DNA]</scope>
    <source>
        <strain evidence="2">cv. Tatra</strain>
        <tissue evidence="1">Young leaves</tissue>
    </source>
</reference>
<comment type="caution">
    <text evidence="1">The sequence shown here is derived from an EMBL/GenBank/DDBJ whole genome shotgun (WGS) entry which is preliminary data.</text>
</comment>
<sequence length="49" mass="5352">EEFELRRSIGFIIQNSAIPDAAPDALASSHPDVVADVEAFVQPLKRFSP</sequence>
<evidence type="ECO:0000313" key="2">
    <source>
        <dbReference type="Proteomes" id="UP000236291"/>
    </source>
</evidence>
<proteinExistence type="predicted"/>
<name>A0A2K3KVR3_TRIPR</name>
<gene>
    <name evidence="1" type="ORF">L195_g057322</name>
</gene>
<feature type="non-terminal residue" evidence="1">
    <location>
        <position position="1"/>
    </location>
</feature>
<dbReference type="Proteomes" id="UP000236291">
    <property type="component" value="Unassembled WGS sequence"/>
</dbReference>
<evidence type="ECO:0000313" key="1">
    <source>
        <dbReference type="EMBL" id="PNX70367.1"/>
    </source>
</evidence>
<reference evidence="1 2" key="2">
    <citation type="journal article" date="2017" name="Front. Plant Sci.">
        <title>Gene Classification and Mining of Molecular Markers Useful in Red Clover (Trifolium pratense) Breeding.</title>
        <authorList>
            <person name="Istvanek J."/>
            <person name="Dluhosova J."/>
            <person name="Dluhos P."/>
            <person name="Patkova L."/>
            <person name="Nedelnik J."/>
            <person name="Repkova J."/>
        </authorList>
    </citation>
    <scope>NUCLEOTIDE SEQUENCE [LARGE SCALE GENOMIC DNA]</scope>
    <source>
        <strain evidence="2">cv. Tatra</strain>
        <tissue evidence="1">Young leaves</tissue>
    </source>
</reference>